<dbReference type="OrthoDB" id="2989020at2759"/>
<accession>A0A369JK41</accession>
<dbReference type="Proteomes" id="UP000076154">
    <property type="component" value="Unassembled WGS sequence"/>
</dbReference>
<evidence type="ECO:0000256" key="1">
    <source>
        <dbReference type="SAM" id="MobiDB-lite"/>
    </source>
</evidence>
<comment type="caution">
    <text evidence="2">The sequence shown here is derived from an EMBL/GenBank/DDBJ whole genome shotgun (WGS) entry which is preliminary data.</text>
</comment>
<organism evidence="2 3">
    <name type="scientific">Hypsizygus marmoreus</name>
    <name type="common">White beech mushroom</name>
    <name type="synonym">Agaricus marmoreus</name>
    <dbReference type="NCBI Taxonomy" id="39966"/>
    <lineage>
        <taxon>Eukaryota</taxon>
        <taxon>Fungi</taxon>
        <taxon>Dikarya</taxon>
        <taxon>Basidiomycota</taxon>
        <taxon>Agaricomycotina</taxon>
        <taxon>Agaricomycetes</taxon>
        <taxon>Agaricomycetidae</taxon>
        <taxon>Agaricales</taxon>
        <taxon>Tricholomatineae</taxon>
        <taxon>Lyophyllaceae</taxon>
        <taxon>Hypsizygus</taxon>
    </lineage>
</organism>
<sequence length="365" mass="41881">MNIYWDSAMIVLKKQYPQLRRKSHIDAVATATGVIVDSQEPENREEPTERIVIQDGEITLRDQLKEYQYRGDALSESNFLDFLLNTYEQSTTREVNDHSEQQDNQNHYRSARVPYKEGYGKDKKCRVVRRAGHETMPNFIGQWFPRNDEPSQAELYAASMLMLLSPWTSLTTLKEHNETFQERFRIFREGAPKRITRILDNIQYYHECSDHARQKGGEAAVSEGLINVHMPDEEEPYPELGEQDINLDITEEDIERSRLLAETPREHFFGEHAVSTAIEAGIFPEDPPSSVYRKIASAASIDDLQTFKDWTTTLKAVTRTGNLSGLPMMDHSTSSETPTLPKPVDPAVDQITDDHVDFEGMISRE</sequence>
<dbReference type="AlphaFoldDB" id="A0A369JK41"/>
<feature type="region of interest" description="Disordered" evidence="1">
    <location>
        <begin position="325"/>
        <end position="347"/>
    </location>
</feature>
<dbReference type="InParanoid" id="A0A369JK41"/>
<gene>
    <name evidence="2" type="ORF">Hypma_012142</name>
</gene>
<name>A0A369JK41_HYPMA</name>
<proteinExistence type="predicted"/>
<dbReference type="EMBL" id="LUEZ02000058">
    <property type="protein sequence ID" value="RDB20785.1"/>
    <property type="molecule type" value="Genomic_DNA"/>
</dbReference>
<evidence type="ECO:0000313" key="2">
    <source>
        <dbReference type="EMBL" id="RDB20785.1"/>
    </source>
</evidence>
<protein>
    <submittedName>
        <fullName evidence="2">Uncharacterized protein</fullName>
    </submittedName>
</protein>
<keyword evidence="3" id="KW-1185">Reference proteome</keyword>
<evidence type="ECO:0000313" key="3">
    <source>
        <dbReference type="Proteomes" id="UP000076154"/>
    </source>
</evidence>
<reference evidence="2" key="1">
    <citation type="submission" date="2018-04" db="EMBL/GenBank/DDBJ databases">
        <title>Whole genome sequencing of Hypsizygus marmoreus.</title>
        <authorList>
            <person name="Choi I.-G."/>
            <person name="Min B."/>
            <person name="Kim J.-G."/>
            <person name="Kim S."/>
            <person name="Oh Y.-L."/>
            <person name="Kong W.-S."/>
            <person name="Park H."/>
            <person name="Jeong J."/>
            <person name="Song E.-S."/>
        </authorList>
    </citation>
    <scope>NUCLEOTIDE SEQUENCE [LARGE SCALE GENOMIC DNA]</scope>
    <source>
        <strain evidence="2">51987-8</strain>
    </source>
</reference>